<gene>
    <name evidence="1" type="ORF">J1N35_005376</name>
</gene>
<comment type="caution">
    <text evidence="1">The sequence shown here is derived from an EMBL/GenBank/DDBJ whole genome shotgun (WGS) entry which is preliminary data.</text>
</comment>
<accession>A0A9D3WDP4</accession>
<protein>
    <submittedName>
        <fullName evidence="1">Uncharacterized protein</fullName>
    </submittedName>
</protein>
<sequence length="241" mass="28160">MPPRTRKRSRSQPKPPPPLEYVSIKFKSKEVEAFFLSIQGHTFILERGFDPSTSYCKKVWDLVCFHRWMNFALVPTTPIVIPVILEFYSNLNFFEKHKVFVRNKKVDISSHVVSDYYGVPYYESDELSTLDLDKFNNINIDTISLNKGGYGSNRAIPPPYIKHNRRHHTSTVSRTAKRANPRIEPKDKTQMEVFIVVNKKSAIKKTDEPTQWLRRLGQVARYNTRLLKAMKPFMDTFCNTL</sequence>
<dbReference type="OrthoDB" id="10607034at2759"/>
<dbReference type="Proteomes" id="UP000828251">
    <property type="component" value="Unassembled WGS sequence"/>
</dbReference>
<organism evidence="1 2">
    <name type="scientific">Gossypium stocksii</name>
    <dbReference type="NCBI Taxonomy" id="47602"/>
    <lineage>
        <taxon>Eukaryota</taxon>
        <taxon>Viridiplantae</taxon>
        <taxon>Streptophyta</taxon>
        <taxon>Embryophyta</taxon>
        <taxon>Tracheophyta</taxon>
        <taxon>Spermatophyta</taxon>
        <taxon>Magnoliopsida</taxon>
        <taxon>eudicotyledons</taxon>
        <taxon>Gunneridae</taxon>
        <taxon>Pentapetalae</taxon>
        <taxon>rosids</taxon>
        <taxon>malvids</taxon>
        <taxon>Malvales</taxon>
        <taxon>Malvaceae</taxon>
        <taxon>Malvoideae</taxon>
        <taxon>Gossypium</taxon>
    </lineage>
</organism>
<evidence type="ECO:0000313" key="1">
    <source>
        <dbReference type="EMBL" id="KAH1122216.1"/>
    </source>
</evidence>
<name>A0A9D3WDP4_9ROSI</name>
<proteinExistence type="predicted"/>
<keyword evidence="2" id="KW-1185">Reference proteome</keyword>
<dbReference type="EMBL" id="JAIQCV010000002">
    <property type="protein sequence ID" value="KAH1122216.1"/>
    <property type="molecule type" value="Genomic_DNA"/>
</dbReference>
<evidence type="ECO:0000313" key="2">
    <source>
        <dbReference type="Proteomes" id="UP000828251"/>
    </source>
</evidence>
<reference evidence="1 2" key="1">
    <citation type="journal article" date="2021" name="Plant Biotechnol. J.">
        <title>Multi-omics assisted identification of the key and species-specific regulatory components of drought-tolerant mechanisms in Gossypium stocksii.</title>
        <authorList>
            <person name="Yu D."/>
            <person name="Ke L."/>
            <person name="Zhang D."/>
            <person name="Wu Y."/>
            <person name="Sun Y."/>
            <person name="Mei J."/>
            <person name="Sun J."/>
            <person name="Sun Y."/>
        </authorList>
    </citation>
    <scope>NUCLEOTIDE SEQUENCE [LARGE SCALE GENOMIC DNA]</scope>
    <source>
        <strain evidence="2">cv. E1</strain>
        <tissue evidence="1">Leaf</tissue>
    </source>
</reference>
<dbReference type="AlphaFoldDB" id="A0A9D3WDP4"/>